<reference evidence="3" key="2">
    <citation type="submission" date="2021-10" db="EMBL/GenBank/DDBJ databases">
        <title>Phylogenomics reveals ancestral predisposition of the termite-cultivated fungus Termitomyces towards a domesticated lifestyle.</title>
        <authorList>
            <person name="Auxier B."/>
            <person name="Grum-Grzhimaylo A."/>
            <person name="Cardenas M.E."/>
            <person name="Lodge J.D."/>
            <person name="Laessoe T."/>
            <person name="Pedersen O."/>
            <person name="Smith M.E."/>
            <person name="Kuyper T.W."/>
            <person name="Franco-Molano E.A."/>
            <person name="Baroni T.J."/>
            <person name="Aanen D.K."/>
        </authorList>
    </citation>
    <scope>NUCLEOTIDE SEQUENCE</scope>
    <source>
        <strain evidence="3">D49</strain>
    </source>
</reference>
<feature type="signal peptide" evidence="2">
    <location>
        <begin position="1"/>
        <end position="23"/>
    </location>
</feature>
<reference evidence="3" key="1">
    <citation type="submission" date="2021-02" db="EMBL/GenBank/DDBJ databases">
        <authorList>
            <person name="Nieuwenhuis M."/>
            <person name="Van De Peppel L.J.J."/>
        </authorList>
    </citation>
    <scope>NUCLEOTIDE SEQUENCE</scope>
    <source>
        <strain evidence="3">D49</strain>
    </source>
</reference>
<keyword evidence="2" id="KW-0732">Signal</keyword>
<evidence type="ECO:0000313" key="3">
    <source>
        <dbReference type="EMBL" id="KAG5637529.1"/>
    </source>
</evidence>
<dbReference type="EMBL" id="JABCKI010005822">
    <property type="protein sequence ID" value="KAG5637529.1"/>
    <property type="molecule type" value="Genomic_DNA"/>
</dbReference>
<name>A0A9P7K5X2_9AGAR</name>
<proteinExistence type="predicted"/>
<evidence type="ECO:0000256" key="1">
    <source>
        <dbReference type="SAM" id="MobiDB-lite"/>
    </source>
</evidence>
<protein>
    <submittedName>
        <fullName evidence="3">Uncharacterized protein</fullName>
    </submittedName>
</protein>
<accession>A0A9P7K5X2</accession>
<sequence length="167" mass="17947">MPSFAKLQTLLFLIGFIFFLAEAAPTKQAGGKKQCVRRPGLPPPRAPKKGAVTAPAKGSTSKAPATGLQKKIGKRTNHPSPSGRITLFHGTQDDFGDLNFAYASGGGDFHFGKRMRYLSASIRVLTKKSSLGAFYLTDTMKHAAQYACISYCLLEQGITHANVIGED</sequence>
<evidence type="ECO:0000256" key="2">
    <source>
        <dbReference type="SAM" id="SignalP"/>
    </source>
</evidence>
<organism evidence="3 4">
    <name type="scientific">Sphagnurus paluster</name>
    <dbReference type="NCBI Taxonomy" id="117069"/>
    <lineage>
        <taxon>Eukaryota</taxon>
        <taxon>Fungi</taxon>
        <taxon>Dikarya</taxon>
        <taxon>Basidiomycota</taxon>
        <taxon>Agaricomycotina</taxon>
        <taxon>Agaricomycetes</taxon>
        <taxon>Agaricomycetidae</taxon>
        <taxon>Agaricales</taxon>
        <taxon>Tricholomatineae</taxon>
        <taxon>Lyophyllaceae</taxon>
        <taxon>Sphagnurus</taxon>
    </lineage>
</organism>
<keyword evidence="4" id="KW-1185">Reference proteome</keyword>
<feature type="chain" id="PRO_5040414026" evidence="2">
    <location>
        <begin position="24"/>
        <end position="167"/>
    </location>
</feature>
<evidence type="ECO:0000313" key="4">
    <source>
        <dbReference type="Proteomes" id="UP000717328"/>
    </source>
</evidence>
<feature type="region of interest" description="Disordered" evidence="1">
    <location>
        <begin position="29"/>
        <end position="84"/>
    </location>
</feature>
<comment type="caution">
    <text evidence="3">The sequence shown here is derived from an EMBL/GenBank/DDBJ whole genome shotgun (WGS) entry which is preliminary data.</text>
</comment>
<gene>
    <name evidence="3" type="ORF">H0H81_004225</name>
</gene>
<dbReference type="Proteomes" id="UP000717328">
    <property type="component" value="Unassembled WGS sequence"/>
</dbReference>
<dbReference type="AlphaFoldDB" id="A0A9P7K5X2"/>